<gene>
    <name evidence="2" type="ORF">GBAR_LOCUS19572</name>
</gene>
<reference evidence="2" key="1">
    <citation type="submission" date="2023-03" db="EMBL/GenBank/DDBJ databases">
        <authorList>
            <person name="Steffen K."/>
            <person name="Cardenas P."/>
        </authorList>
    </citation>
    <scope>NUCLEOTIDE SEQUENCE</scope>
</reference>
<accession>A0AA35STR7</accession>
<keyword evidence="3" id="KW-1185">Reference proteome</keyword>
<evidence type="ECO:0000313" key="3">
    <source>
        <dbReference type="Proteomes" id="UP001174909"/>
    </source>
</evidence>
<dbReference type="EMBL" id="CASHTH010002753">
    <property type="protein sequence ID" value="CAI8034831.1"/>
    <property type="molecule type" value="Genomic_DNA"/>
</dbReference>
<evidence type="ECO:0000313" key="2">
    <source>
        <dbReference type="EMBL" id="CAI8034831.1"/>
    </source>
</evidence>
<comment type="caution">
    <text evidence="2">The sequence shown here is derived from an EMBL/GenBank/DDBJ whole genome shotgun (WGS) entry which is preliminary data.</text>
</comment>
<feature type="region of interest" description="Disordered" evidence="1">
    <location>
        <begin position="1"/>
        <end position="24"/>
    </location>
</feature>
<name>A0AA35STR7_GEOBA</name>
<evidence type="ECO:0000256" key="1">
    <source>
        <dbReference type="SAM" id="MobiDB-lite"/>
    </source>
</evidence>
<protein>
    <submittedName>
        <fullName evidence="2">Uncharacterized protein</fullName>
    </submittedName>
</protein>
<dbReference type="Proteomes" id="UP001174909">
    <property type="component" value="Unassembled WGS sequence"/>
</dbReference>
<dbReference type="AlphaFoldDB" id="A0AA35STR7"/>
<organism evidence="2 3">
    <name type="scientific">Geodia barretti</name>
    <name type="common">Barrett's horny sponge</name>
    <dbReference type="NCBI Taxonomy" id="519541"/>
    <lineage>
        <taxon>Eukaryota</taxon>
        <taxon>Metazoa</taxon>
        <taxon>Porifera</taxon>
        <taxon>Demospongiae</taxon>
        <taxon>Heteroscleromorpha</taxon>
        <taxon>Tetractinellida</taxon>
        <taxon>Astrophorina</taxon>
        <taxon>Geodiidae</taxon>
        <taxon>Geodia</taxon>
    </lineage>
</organism>
<sequence length="63" mass="7022">MTQPGDDSGEEGEHSGSLRSAPFLLTPHTQAQFGKMNEDFDSMLQRNQILLPVAVRTSPLYHH</sequence>
<proteinExistence type="predicted"/>